<evidence type="ECO:0000313" key="3">
    <source>
        <dbReference type="Proteomes" id="UP000215181"/>
    </source>
</evidence>
<gene>
    <name evidence="2" type="ORF">CGK74_18295</name>
</gene>
<proteinExistence type="predicted"/>
<name>A0A235ETN2_9RHOO</name>
<dbReference type="EMBL" id="NOIH01000041">
    <property type="protein sequence ID" value="OYD52392.1"/>
    <property type="molecule type" value="Genomic_DNA"/>
</dbReference>
<evidence type="ECO:0000259" key="1">
    <source>
        <dbReference type="Pfam" id="PF01656"/>
    </source>
</evidence>
<dbReference type="InterPro" id="IPR050678">
    <property type="entry name" value="DNA_Partitioning_ATPase"/>
</dbReference>
<dbReference type="PANTHER" id="PTHR13696">
    <property type="entry name" value="P-LOOP CONTAINING NUCLEOSIDE TRIPHOSPHATE HYDROLASE"/>
    <property type="match status" value="1"/>
</dbReference>
<dbReference type="Proteomes" id="UP000215181">
    <property type="component" value="Unassembled WGS sequence"/>
</dbReference>
<dbReference type="PIRSF" id="PIRSF009320">
    <property type="entry name" value="Nuc_binding_HP_1000"/>
    <property type="match status" value="1"/>
</dbReference>
<keyword evidence="3" id="KW-1185">Reference proteome</keyword>
<comment type="caution">
    <text evidence="2">The sequence shown here is derived from an EMBL/GenBank/DDBJ whole genome shotgun (WGS) entry which is preliminary data.</text>
</comment>
<dbReference type="PANTHER" id="PTHR13696:SF96">
    <property type="entry name" value="COBQ_COBB_MIND_PARA NUCLEOTIDE BINDING DOMAIN-CONTAINING PROTEIN"/>
    <property type="match status" value="1"/>
</dbReference>
<dbReference type="InterPro" id="IPR002586">
    <property type="entry name" value="CobQ/CobB/MinD/ParA_Nub-bd_dom"/>
</dbReference>
<evidence type="ECO:0000313" key="2">
    <source>
        <dbReference type="EMBL" id="OYD52392.1"/>
    </source>
</evidence>
<reference evidence="2 3" key="1">
    <citation type="submission" date="2017-07" db="EMBL/GenBank/DDBJ databases">
        <title>Thauera sp. KNDSS-Mac4 genome sequence and assembly.</title>
        <authorList>
            <person name="Mayilraj S."/>
        </authorList>
    </citation>
    <scope>NUCLEOTIDE SEQUENCE [LARGE SCALE GENOMIC DNA]</scope>
    <source>
        <strain evidence="2 3">KNDSS-Mac4</strain>
    </source>
</reference>
<protein>
    <submittedName>
        <fullName evidence="2">Chromosome partitioning protein</fullName>
    </submittedName>
</protein>
<dbReference type="Pfam" id="PF01656">
    <property type="entry name" value="CbiA"/>
    <property type="match status" value="1"/>
</dbReference>
<dbReference type="InterPro" id="IPR027417">
    <property type="entry name" value="P-loop_NTPase"/>
</dbReference>
<dbReference type="AlphaFoldDB" id="A0A235ETN2"/>
<organism evidence="2 3">
    <name type="scientific">Thauera propionica</name>
    <dbReference type="NCBI Taxonomy" id="2019431"/>
    <lineage>
        <taxon>Bacteria</taxon>
        <taxon>Pseudomonadati</taxon>
        <taxon>Pseudomonadota</taxon>
        <taxon>Betaproteobacteria</taxon>
        <taxon>Rhodocyclales</taxon>
        <taxon>Zoogloeaceae</taxon>
        <taxon>Thauera</taxon>
    </lineage>
</organism>
<dbReference type="RefSeq" id="WP_038011030.1">
    <property type="nucleotide sequence ID" value="NZ_NOIH01000041.1"/>
</dbReference>
<sequence length="238" mass="25662">MPIIVVGSSKGGCGKSTITTNLITMHQAKGLGSLLIDADSQRSSSNWVALRASRGLTPEVVAIEKTGGDLKRSAVEMAKHYEHVFIDAPGHNSPELRASLVVADVLLYPVKPSNFDAWVFHQDFEDLISNVRSINEGLKVMVVMNGLSPSPAARGQEVLALREFLSAYSGLYVSPHFVCQRSSFIAAAREGRAVHELPGKADSLARAQMEMESVHTELMKVLAGERPEASSLIEGVQP</sequence>
<dbReference type="OrthoDB" id="69313at2"/>
<dbReference type="Gene3D" id="3.40.50.300">
    <property type="entry name" value="P-loop containing nucleotide triphosphate hydrolases"/>
    <property type="match status" value="1"/>
</dbReference>
<dbReference type="CDD" id="cd02042">
    <property type="entry name" value="ParAB_family"/>
    <property type="match status" value="1"/>
</dbReference>
<feature type="domain" description="CobQ/CobB/MinD/ParA nucleotide binding" evidence="1">
    <location>
        <begin position="4"/>
        <end position="191"/>
    </location>
</feature>
<accession>A0A235ETN2</accession>
<dbReference type="SUPFAM" id="SSF52540">
    <property type="entry name" value="P-loop containing nucleoside triphosphate hydrolases"/>
    <property type="match status" value="1"/>
</dbReference>